<feature type="domain" description="Methionyl-tRNA synthetase anticodon-binding" evidence="12">
    <location>
        <begin position="438"/>
        <end position="570"/>
    </location>
</feature>
<sequence>MMMTLTRLVTLVAETSRCSFVKIIRYKDNWKSRLAWCTRSIYNESKAKKSFFITTPIFYVNAQPHIGHLYSALLADAACRFQHLQGIPAHSTIFSTGTDEHGLKIQQAAALSGCNPLKFCTSVSDKFKTVFDLGDIKYTHYIRTVEERHKYAVAHFFNTLMERGHIYRGNYSGWYCVADEAFLTEAQVQEVTLSSGEKKLVSAESGHLVEWNSEENYMFRLSKFQSDLNHWLKDDKRVQPKRFHEQLKRWLNEDLKDLSISRPGARVSWGIPVPGDNLQTIYVWVDALINYLTVSGYPELRLWPPDIQVLGKDILRFHGVYWPALLLGIGLEPPRSLICHSHWTVEGEKMSKSLGNVVCPQDLIKRFSADGLRYMLLRLGTPHSDNNWSESNAVNLLNIELADTLGNLLNRCTAPSLNPNQQVPPLNFQYLKEMPLAGQKLVEQLVDLPSAVEKHYYNFNFYHGLEIVMAVVRQANVFIQEEKPWELKDLPDRTKLDSILRVALETVRIAGVALQPIVPTLASQVLDTLGVPLNKRSWNSVQEGFNDSQHSHLMSSLNLGPRKKLFTKIQQ</sequence>
<dbReference type="InterPro" id="IPR009080">
    <property type="entry name" value="tRNAsynth_Ia_anticodon-bd"/>
</dbReference>
<dbReference type="CDD" id="cd00814">
    <property type="entry name" value="MetRS_core"/>
    <property type="match status" value="1"/>
</dbReference>
<comment type="caution">
    <text evidence="13">The sequence shown here is derived from an EMBL/GenBank/DDBJ whole genome shotgun (WGS) entry which is preliminary data.</text>
</comment>
<dbReference type="AlphaFoldDB" id="A0AAW0X366"/>
<dbReference type="InterPro" id="IPR014758">
    <property type="entry name" value="Met-tRNA_synth"/>
</dbReference>
<keyword evidence="6 10" id="KW-0030">Aminoacyl-tRNA synthetase</keyword>
<proteinExistence type="inferred from homology"/>
<name>A0AAW0X366_CHEQU</name>
<dbReference type="CDD" id="cd07957">
    <property type="entry name" value="Anticodon_Ia_Met"/>
    <property type="match status" value="1"/>
</dbReference>
<evidence type="ECO:0000256" key="7">
    <source>
        <dbReference type="ARBA" id="ARBA00026124"/>
    </source>
</evidence>
<evidence type="ECO:0000313" key="14">
    <source>
        <dbReference type="Proteomes" id="UP001445076"/>
    </source>
</evidence>
<evidence type="ECO:0000256" key="3">
    <source>
        <dbReference type="ARBA" id="ARBA00022741"/>
    </source>
</evidence>
<organism evidence="13 14">
    <name type="scientific">Cherax quadricarinatus</name>
    <name type="common">Australian red claw crayfish</name>
    <dbReference type="NCBI Taxonomy" id="27406"/>
    <lineage>
        <taxon>Eukaryota</taxon>
        <taxon>Metazoa</taxon>
        <taxon>Ecdysozoa</taxon>
        <taxon>Arthropoda</taxon>
        <taxon>Crustacea</taxon>
        <taxon>Multicrustacea</taxon>
        <taxon>Malacostraca</taxon>
        <taxon>Eumalacostraca</taxon>
        <taxon>Eucarida</taxon>
        <taxon>Decapoda</taxon>
        <taxon>Pleocyemata</taxon>
        <taxon>Astacidea</taxon>
        <taxon>Parastacoidea</taxon>
        <taxon>Parastacidae</taxon>
        <taxon>Cherax</taxon>
    </lineage>
</organism>
<dbReference type="Gene3D" id="2.170.220.10">
    <property type="match status" value="1"/>
</dbReference>
<feature type="domain" description="Methionyl/Leucyl tRNA synthetase" evidence="11">
    <location>
        <begin position="52"/>
        <end position="412"/>
    </location>
</feature>
<accession>A0AAW0X366</accession>
<evidence type="ECO:0000256" key="10">
    <source>
        <dbReference type="RuleBase" id="RU363039"/>
    </source>
</evidence>
<evidence type="ECO:0000256" key="8">
    <source>
        <dbReference type="ARBA" id="ARBA00030331"/>
    </source>
</evidence>
<evidence type="ECO:0000259" key="12">
    <source>
        <dbReference type="Pfam" id="PF19303"/>
    </source>
</evidence>
<dbReference type="FunFam" id="2.170.220.10:FF:000001">
    <property type="entry name" value="methionine--tRNA ligase, mitochondrial"/>
    <property type="match status" value="1"/>
</dbReference>
<dbReference type="PANTHER" id="PTHR43326:SF1">
    <property type="entry name" value="METHIONINE--TRNA LIGASE, MITOCHONDRIAL"/>
    <property type="match status" value="1"/>
</dbReference>
<evidence type="ECO:0000256" key="6">
    <source>
        <dbReference type="ARBA" id="ARBA00023146"/>
    </source>
</evidence>
<dbReference type="InterPro" id="IPR014729">
    <property type="entry name" value="Rossmann-like_a/b/a_fold"/>
</dbReference>
<dbReference type="Gene3D" id="3.40.50.620">
    <property type="entry name" value="HUPs"/>
    <property type="match status" value="1"/>
</dbReference>
<dbReference type="EMBL" id="JARKIK010000038">
    <property type="protein sequence ID" value="KAK8738791.1"/>
    <property type="molecule type" value="Genomic_DNA"/>
</dbReference>
<dbReference type="Proteomes" id="UP001445076">
    <property type="component" value="Unassembled WGS sequence"/>
</dbReference>
<comment type="catalytic activity">
    <reaction evidence="9">
        <text>tRNA(Met) + L-methionine + ATP = L-methionyl-tRNA(Met) + AMP + diphosphate</text>
        <dbReference type="Rhea" id="RHEA:13481"/>
        <dbReference type="Rhea" id="RHEA-COMP:9667"/>
        <dbReference type="Rhea" id="RHEA-COMP:9698"/>
        <dbReference type="ChEBI" id="CHEBI:30616"/>
        <dbReference type="ChEBI" id="CHEBI:33019"/>
        <dbReference type="ChEBI" id="CHEBI:57844"/>
        <dbReference type="ChEBI" id="CHEBI:78442"/>
        <dbReference type="ChEBI" id="CHEBI:78530"/>
        <dbReference type="ChEBI" id="CHEBI:456215"/>
        <dbReference type="EC" id="6.1.1.10"/>
    </reaction>
</comment>
<protein>
    <recommendedName>
        <fullName evidence="7">Methionine--tRNA ligase, mitochondrial</fullName>
        <ecNumber evidence="1">6.1.1.10</ecNumber>
    </recommendedName>
    <alternativeName>
        <fullName evidence="8">Mitochondrial methionyl-tRNA synthetase</fullName>
    </alternativeName>
</protein>
<keyword evidence="14" id="KW-1185">Reference proteome</keyword>
<evidence type="ECO:0000256" key="9">
    <source>
        <dbReference type="ARBA" id="ARBA00047364"/>
    </source>
</evidence>
<dbReference type="Pfam" id="PF09334">
    <property type="entry name" value="tRNA-synt_1g"/>
    <property type="match status" value="1"/>
</dbReference>
<keyword evidence="2 10" id="KW-0436">Ligase</keyword>
<dbReference type="PANTHER" id="PTHR43326">
    <property type="entry name" value="METHIONYL-TRNA SYNTHETASE"/>
    <property type="match status" value="1"/>
</dbReference>
<evidence type="ECO:0000256" key="5">
    <source>
        <dbReference type="ARBA" id="ARBA00022917"/>
    </source>
</evidence>
<dbReference type="GO" id="GO:0006431">
    <property type="term" value="P:methionyl-tRNA aminoacylation"/>
    <property type="evidence" value="ECO:0007669"/>
    <property type="project" value="InterPro"/>
</dbReference>
<evidence type="ECO:0000256" key="1">
    <source>
        <dbReference type="ARBA" id="ARBA00012838"/>
    </source>
</evidence>
<evidence type="ECO:0000313" key="13">
    <source>
        <dbReference type="EMBL" id="KAK8738791.1"/>
    </source>
</evidence>
<dbReference type="InterPro" id="IPR041872">
    <property type="entry name" value="Anticodon_Met"/>
</dbReference>
<dbReference type="EC" id="6.1.1.10" evidence="1"/>
<dbReference type="Gene3D" id="1.10.730.10">
    <property type="entry name" value="Isoleucyl-tRNA Synthetase, Domain 1"/>
    <property type="match status" value="1"/>
</dbReference>
<dbReference type="NCBIfam" id="TIGR00398">
    <property type="entry name" value="metG"/>
    <property type="match status" value="1"/>
</dbReference>
<dbReference type="SUPFAM" id="SSF52374">
    <property type="entry name" value="Nucleotidylyl transferase"/>
    <property type="match status" value="1"/>
</dbReference>
<dbReference type="InterPro" id="IPR015413">
    <property type="entry name" value="Methionyl/Leucyl_tRNA_Synth"/>
</dbReference>
<dbReference type="PRINTS" id="PR01041">
    <property type="entry name" value="TRNASYNTHMET"/>
</dbReference>
<dbReference type="InterPro" id="IPR033911">
    <property type="entry name" value="MetRS_core"/>
</dbReference>
<dbReference type="Pfam" id="PF19303">
    <property type="entry name" value="Anticodon_3"/>
    <property type="match status" value="1"/>
</dbReference>
<evidence type="ECO:0000256" key="4">
    <source>
        <dbReference type="ARBA" id="ARBA00022840"/>
    </source>
</evidence>
<evidence type="ECO:0000256" key="2">
    <source>
        <dbReference type="ARBA" id="ARBA00022598"/>
    </source>
</evidence>
<dbReference type="SUPFAM" id="SSF47323">
    <property type="entry name" value="Anticodon-binding domain of a subclass of class I aminoacyl-tRNA synthetases"/>
    <property type="match status" value="1"/>
</dbReference>
<comment type="similarity">
    <text evidence="10">Belongs to the class-I aminoacyl-tRNA synthetase family.</text>
</comment>
<dbReference type="GO" id="GO:0005524">
    <property type="term" value="F:ATP binding"/>
    <property type="evidence" value="ECO:0007669"/>
    <property type="project" value="UniProtKB-KW"/>
</dbReference>
<keyword evidence="3 10" id="KW-0547">Nucleotide-binding</keyword>
<dbReference type="InterPro" id="IPR023457">
    <property type="entry name" value="Met-tRNA_synth_2"/>
</dbReference>
<evidence type="ECO:0000259" key="11">
    <source>
        <dbReference type="Pfam" id="PF09334"/>
    </source>
</evidence>
<dbReference type="GO" id="GO:0004825">
    <property type="term" value="F:methionine-tRNA ligase activity"/>
    <property type="evidence" value="ECO:0007669"/>
    <property type="project" value="UniProtKB-EC"/>
</dbReference>
<keyword evidence="4 10" id="KW-0067">ATP-binding</keyword>
<reference evidence="13 14" key="1">
    <citation type="journal article" date="2024" name="BMC Genomics">
        <title>Genome assembly of redclaw crayfish (Cherax quadricarinatus) provides insights into its immune adaptation and hypoxia tolerance.</title>
        <authorList>
            <person name="Liu Z."/>
            <person name="Zheng J."/>
            <person name="Li H."/>
            <person name="Fang K."/>
            <person name="Wang S."/>
            <person name="He J."/>
            <person name="Zhou D."/>
            <person name="Weng S."/>
            <person name="Chi M."/>
            <person name="Gu Z."/>
            <person name="He J."/>
            <person name="Li F."/>
            <person name="Wang M."/>
        </authorList>
    </citation>
    <scope>NUCLEOTIDE SEQUENCE [LARGE SCALE GENOMIC DNA]</scope>
    <source>
        <strain evidence="13">ZL_2023a</strain>
    </source>
</reference>
<gene>
    <name evidence="13" type="ORF">OTU49_003673</name>
</gene>
<keyword evidence="5 10" id="KW-0648">Protein biosynthesis</keyword>
<dbReference type="GO" id="GO:0005739">
    <property type="term" value="C:mitochondrion"/>
    <property type="evidence" value="ECO:0007669"/>
    <property type="project" value="UniProtKB-ARBA"/>
</dbReference>